<accession>A0A2S0M420</accession>
<comment type="cofactor">
    <cofactor evidence="1 10">
        <name>Zn(2+)</name>
        <dbReference type="ChEBI" id="CHEBI:29105"/>
    </cofactor>
</comment>
<dbReference type="EMBL" id="CP027569">
    <property type="protein sequence ID" value="AVO26199.1"/>
    <property type="molecule type" value="Genomic_DNA"/>
</dbReference>
<dbReference type="PRINTS" id="PR00932">
    <property type="entry name" value="AMINO1PTASE"/>
</dbReference>
<dbReference type="EC" id="3.4.11.-" evidence="10"/>
<evidence type="ECO:0000256" key="4">
    <source>
        <dbReference type="ARBA" id="ARBA00022670"/>
    </source>
</evidence>
<dbReference type="SUPFAM" id="SSF53187">
    <property type="entry name" value="Zn-dependent exopeptidases"/>
    <property type="match status" value="1"/>
</dbReference>
<dbReference type="Pfam" id="PF02127">
    <property type="entry name" value="Peptidase_M18"/>
    <property type="match status" value="1"/>
</dbReference>
<keyword evidence="5 9" id="KW-0479">Metal-binding</keyword>
<protein>
    <recommendedName>
        <fullName evidence="10">M18 family aminopeptidase</fullName>
        <ecNumber evidence="10">3.4.11.-</ecNumber>
    </recommendedName>
</protein>
<evidence type="ECO:0000256" key="5">
    <source>
        <dbReference type="ARBA" id="ARBA00022723"/>
    </source>
</evidence>
<evidence type="ECO:0000256" key="2">
    <source>
        <dbReference type="ARBA" id="ARBA00008290"/>
    </source>
</evidence>
<dbReference type="GO" id="GO:0005737">
    <property type="term" value="C:cytoplasm"/>
    <property type="evidence" value="ECO:0007669"/>
    <property type="project" value="UniProtKB-ARBA"/>
</dbReference>
<dbReference type="Gene3D" id="2.30.250.10">
    <property type="entry name" value="Aminopeptidase i, Domain 2"/>
    <property type="match status" value="1"/>
</dbReference>
<organism evidence="11 12">
    <name type="scientific">Megasphaera elsdenii</name>
    <dbReference type="NCBI Taxonomy" id="907"/>
    <lineage>
        <taxon>Bacteria</taxon>
        <taxon>Bacillati</taxon>
        <taxon>Bacillota</taxon>
        <taxon>Negativicutes</taxon>
        <taxon>Veillonellales</taxon>
        <taxon>Veillonellaceae</taxon>
        <taxon>Megasphaera</taxon>
    </lineage>
</organism>
<dbReference type="Proteomes" id="UP000238358">
    <property type="component" value="Chromosome"/>
</dbReference>
<dbReference type="Gene3D" id="3.40.630.10">
    <property type="entry name" value="Zn peptidases"/>
    <property type="match status" value="1"/>
</dbReference>
<dbReference type="SUPFAM" id="SSF101821">
    <property type="entry name" value="Aminopeptidase/glucanase lid domain"/>
    <property type="match status" value="1"/>
</dbReference>
<evidence type="ECO:0000256" key="3">
    <source>
        <dbReference type="ARBA" id="ARBA00022438"/>
    </source>
</evidence>
<dbReference type="PANTHER" id="PTHR28570">
    <property type="entry name" value="ASPARTYL AMINOPEPTIDASE"/>
    <property type="match status" value="1"/>
</dbReference>
<keyword evidence="3 9" id="KW-0031">Aminopeptidase</keyword>
<evidence type="ECO:0000256" key="1">
    <source>
        <dbReference type="ARBA" id="ARBA00001947"/>
    </source>
</evidence>
<gene>
    <name evidence="11" type="ORF">C6Y28_00360</name>
</gene>
<dbReference type="InterPro" id="IPR023358">
    <property type="entry name" value="Peptidase_M18_dom2"/>
</dbReference>
<dbReference type="GO" id="GO:0004177">
    <property type="term" value="F:aminopeptidase activity"/>
    <property type="evidence" value="ECO:0007669"/>
    <property type="project" value="UniProtKB-KW"/>
</dbReference>
<evidence type="ECO:0000256" key="9">
    <source>
        <dbReference type="RuleBase" id="RU004386"/>
    </source>
</evidence>
<sequence length="428" mass="47476">MTYDYTQDLLKFIQRSPSPYHTVQASRTYLDQAGFQALALSKTWHLAPNSAYYVPLYDSGLVAFRTGSDVRRHLRLSAAHTDFPCLRLKYRPELRQHGYLKLNAEVYGGLLRESWLDRPLSLAGTVALQSKDAFRPEVRLIDIGRPVLTIPRLAIHMNRQANDGVALNPQKDLLPVMGLDDQALTNHFFLDFLSEKCHCLPEAILSYDLTVYPCETGCSLGWHDEFISSPRLDNLTSVLACLMGLVKEDRADGLNVTALFDNEEVGSQTKQGADSQILPGILRRIYHAFGFTDDDFSADLGRAFMLSVDVAHAIHPNVPEKCDVTNQPVMGHGVALKIASSQRYAGDATAVAVVKALCRENEIPYQVFMNRSDIPGGSTLGSLLSANLPLRTMDIGIPITAMHSCRELMGAADEESLVRLIRAFFGHK</sequence>
<dbReference type="NCBIfam" id="NF002759">
    <property type="entry name" value="PRK02813.1"/>
    <property type="match status" value="1"/>
</dbReference>
<dbReference type="AlphaFoldDB" id="A0A2S0M420"/>
<evidence type="ECO:0000313" key="12">
    <source>
        <dbReference type="Proteomes" id="UP000238358"/>
    </source>
</evidence>
<dbReference type="RefSeq" id="WP_014016387.1">
    <property type="nucleotide sequence ID" value="NZ_AP031433.1"/>
</dbReference>
<reference evidence="11 12" key="1">
    <citation type="journal article" date="2018" name="Genome Announc.">
        <title>Complete genomes of two Megasphaera elsdenii strains, NCIMB 702410 and ATCC 25940.</title>
        <authorList>
            <person name="Hatmaker E.A."/>
            <person name="O'Dell K."/>
            <person name="Riley L.A."/>
            <person name="Klingeman D.M."/>
            <person name="Guss A.M."/>
        </authorList>
    </citation>
    <scope>NUCLEOTIDE SEQUENCE [LARGE SCALE GENOMIC DNA]</scope>
    <source>
        <strain evidence="11 12">NCIMB702410</strain>
    </source>
</reference>
<dbReference type="GO" id="GO:0008270">
    <property type="term" value="F:zinc ion binding"/>
    <property type="evidence" value="ECO:0007669"/>
    <property type="project" value="InterPro"/>
</dbReference>
<keyword evidence="6 9" id="KW-0378">Hydrolase</keyword>
<proteinExistence type="inferred from homology"/>
<dbReference type="PANTHER" id="PTHR28570:SF3">
    <property type="entry name" value="ASPARTYL AMINOPEPTIDASE"/>
    <property type="match status" value="1"/>
</dbReference>
<evidence type="ECO:0000256" key="6">
    <source>
        <dbReference type="ARBA" id="ARBA00022801"/>
    </source>
</evidence>
<evidence type="ECO:0000313" key="11">
    <source>
        <dbReference type="EMBL" id="AVO26199.1"/>
    </source>
</evidence>
<dbReference type="OrthoDB" id="9764268at2"/>
<dbReference type="GO" id="GO:0008237">
    <property type="term" value="F:metallopeptidase activity"/>
    <property type="evidence" value="ECO:0007669"/>
    <property type="project" value="UniProtKB-KW"/>
</dbReference>
<comment type="similarity">
    <text evidence="2 9">Belongs to the peptidase M18 family.</text>
</comment>
<keyword evidence="7 9" id="KW-0862">Zinc</keyword>
<keyword evidence="8 9" id="KW-0482">Metalloprotease</keyword>
<dbReference type="GO" id="GO:0006508">
    <property type="term" value="P:proteolysis"/>
    <property type="evidence" value="ECO:0007669"/>
    <property type="project" value="UniProtKB-KW"/>
</dbReference>
<evidence type="ECO:0000256" key="8">
    <source>
        <dbReference type="ARBA" id="ARBA00023049"/>
    </source>
</evidence>
<dbReference type="CDD" id="cd05658">
    <property type="entry name" value="M18_DAP"/>
    <property type="match status" value="1"/>
</dbReference>
<keyword evidence="4 9" id="KW-0645">Protease</keyword>
<name>A0A2S0M420_MEGEL</name>
<dbReference type="GeneID" id="97490749"/>
<evidence type="ECO:0000256" key="10">
    <source>
        <dbReference type="RuleBase" id="RU004387"/>
    </source>
</evidence>
<dbReference type="InterPro" id="IPR001948">
    <property type="entry name" value="Peptidase_M18"/>
</dbReference>
<evidence type="ECO:0000256" key="7">
    <source>
        <dbReference type="ARBA" id="ARBA00022833"/>
    </source>
</evidence>